<evidence type="ECO:0000313" key="13">
    <source>
        <dbReference type="EMBL" id="JAS07033.1"/>
    </source>
</evidence>
<feature type="transmembrane region" description="Helical" evidence="12">
    <location>
        <begin position="295"/>
        <end position="321"/>
    </location>
</feature>
<name>A0A1B6C0I7_9HEMI</name>
<dbReference type="PANTHER" id="PTHR28388">
    <property type="entry name" value="TRANSMEMBRANE PROTEIN 237"/>
    <property type="match status" value="1"/>
</dbReference>
<organism evidence="13">
    <name type="scientific">Clastoptera arizonana</name>
    <name type="common">Arizona spittle bug</name>
    <dbReference type="NCBI Taxonomy" id="38151"/>
    <lineage>
        <taxon>Eukaryota</taxon>
        <taxon>Metazoa</taxon>
        <taxon>Ecdysozoa</taxon>
        <taxon>Arthropoda</taxon>
        <taxon>Hexapoda</taxon>
        <taxon>Insecta</taxon>
        <taxon>Pterygota</taxon>
        <taxon>Neoptera</taxon>
        <taxon>Paraneoptera</taxon>
        <taxon>Hemiptera</taxon>
        <taxon>Auchenorrhyncha</taxon>
        <taxon>Cercopoidea</taxon>
        <taxon>Clastopteridae</taxon>
        <taxon>Clastoptera</taxon>
    </lineage>
</organism>
<comment type="subcellular location">
    <subcellularLocation>
        <location evidence="1">Cell projection</location>
        <location evidence="1">Cilium</location>
    </subcellularLocation>
    <subcellularLocation>
        <location evidence="2">Membrane</location>
        <topology evidence="2">Multi-pass membrane protein</topology>
    </subcellularLocation>
</comment>
<reference evidence="13" key="1">
    <citation type="submission" date="2015-12" db="EMBL/GenBank/DDBJ databases">
        <title>De novo transcriptome assembly of four potential Pierce s Disease insect vectors from Arizona vineyards.</title>
        <authorList>
            <person name="Tassone E.E."/>
        </authorList>
    </citation>
    <scope>NUCLEOTIDE SEQUENCE</scope>
</reference>
<dbReference type="GO" id="GO:0060271">
    <property type="term" value="P:cilium assembly"/>
    <property type="evidence" value="ECO:0007669"/>
    <property type="project" value="TreeGrafter"/>
</dbReference>
<accession>A0A1B6C0I7</accession>
<proteinExistence type="inferred from homology"/>
<evidence type="ECO:0000256" key="3">
    <source>
        <dbReference type="ARBA" id="ARBA00008783"/>
    </source>
</evidence>
<dbReference type="PANTHER" id="PTHR28388:SF1">
    <property type="entry name" value="TRANSMEMBRANE PROTEIN 237"/>
    <property type="match status" value="1"/>
</dbReference>
<evidence type="ECO:0000256" key="2">
    <source>
        <dbReference type="ARBA" id="ARBA00004141"/>
    </source>
</evidence>
<evidence type="ECO:0000256" key="1">
    <source>
        <dbReference type="ARBA" id="ARBA00004138"/>
    </source>
</evidence>
<evidence type="ECO:0000256" key="8">
    <source>
        <dbReference type="ARBA" id="ARBA00023136"/>
    </source>
</evidence>
<evidence type="ECO:0000313" key="14">
    <source>
        <dbReference type="EMBL" id="JAS09390.1"/>
    </source>
</evidence>
<keyword evidence="6 12" id="KW-1133">Transmembrane helix</keyword>
<dbReference type="EMBL" id="GEDC01030265">
    <property type="protein sequence ID" value="JAS07033.1"/>
    <property type="molecule type" value="Transcribed_RNA"/>
</dbReference>
<sequence length="394" mass="44888">MESQNNKQRPKSLSDASTDSSQSHIPSKKSSIGQQVTILQELSKTDPNHSYYKESLNYVEKLKISDSAPNIKFNSYRNNYTRKKQPHKYLNCKKVAVSRSGTKTSTSHDSTRATVITAVLKDLQEDVIMSRFSQPPVKSDEEPIQDFKITGRDNVYVQNRSGFVVTPRERALTQNTTMRSTHQDWMEDLTDTTRETPLDVAIQVQSMFTPISGICFGLLGGIAVFQLILAFSLSMGMDGSEGLVFLESYSKIARIAPIAFYILLAFCIVSVFDRFDLAHLDMNHCIELLAYRQSWAIAIIYILVLLSTLMCAYYDDLLILYPHDKSFTLNKYQLSQSLYEWQLWNTCRTILAVVGWVVFSLTMPDDLLLHHLQNIKQYERPDKPVFIVQSSNAS</sequence>
<evidence type="ECO:0000256" key="11">
    <source>
        <dbReference type="SAM" id="MobiDB-lite"/>
    </source>
</evidence>
<dbReference type="EMBL" id="GEDC01027908">
    <property type="protein sequence ID" value="JAS09390.1"/>
    <property type="molecule type" value="Transcribed_RNA"/>
</dbReference>
<dbReference type="GO" id="GO:0035869">
    <property type="term" value="C:ciliary transition zone"/>
    <property type="evidence" value="ECO:0007669"/>
    <property type="project" value="TreeGrafter"/>
</dbReference>
<dbReference type="Pfam" id="PF15383">
    <property type="entry name" value="TMEM237"/>
    <property type="match status" value="1"/>
</dbReference>
<evidence type="ECO:0000256" key="7">
    <source>
        <dbReference type="ARBA" id="ARBA00023069"/>
    </source>
</evidence>
<evidence type="ECO:0000256" key="6">
    <source>
        <dbReference type="ARBA" id="ARBA00022989"/>
    </source>
</evidence>
<gene>
    <name evidence="13" type="ORF">g.16478</name>
    <name evidence="14" type="ORF">g.16479</name>
</gene>
<feature type="region of interest" description="Disordered" evidence="11">
    <location>
        <begin position="1"/>
        <end position="34"/>
    </location>
</feature>
<evidence type="ECO:0000256" key="4">
    <source>
        <dbReference type="ARBA" id="ARBA00022692"/>
    </source>
</evidence>
<evidence type="ECO:0000256" key="12">
    <source>
        <dbReference type="SAM" id="Phobius"/>
    </source>
</evidence>
<keyword evidence="9" id="KW-0966">Cell projection</keyword>
<protein>
    <submittedName>
        <fullName evidence="13">Uncharacterized protein</fullName>
    </submittedName>
</protein>
<comment type="similarity">
    <text evidence="3">Belongs to the TMEM237 family.</text>
</comment>
<feature type="transmembrane region" description="Helical" evidence="12">
    <location>
        <begin position="341"/>
        <end position="361"/>
    </location>
</feature>
<comment type="function">
    <text evidence="10">Component of the transition zone in primary cilia. Required for ciliogenesis.</text>
</comment>
<keyword evidence="4 12" id="KW-0812">Transmembrane</keyword>
<feature type="transmembrane region" description="Helical" evidence="12">
    <location>
        <begin position="214"/>
        <end position="235"/>
    </location>
</feature>
<keyword evidence="7" id="KW-0969">Cilium</keyword>
<dbReference type="AlphaFoldDB" id="A0A1B6C0I7"/>
<evidence type="ECO:0000256" key="5">
    <source>
        <dbReference type="ARBA" id="ARBA00022794"/>
    </source>
</evidence>
<evidence type="ECO:0000256" key="9">
    <source>
        <dbReference type="ARBA" id="ARBA00023273"/>
    </source>
</evidence>
<feature type="compositionally biased region" description="Low complexity" evidence="11">
    <location>
        <begin position="13"/>
        <end position="32"/>
    </location>
</feature>
<evidence type="ECO:0000256" key="10">
    <source>
        <dbReference type="ARBA" id="ARBA00025631"/>
    </source>
</evidence>
<dbReference type="InterPro" id="IPR029409">
    <property type="entry name" value="TMEM237"/>
</dbReference>
<dbReference type="GO" id="GO:0016020">
    <property type="term" value="C:membrane"/>
    <property type="evidence" value="ECO:0007669"/>
    <property type="project" value="UniProtKB-SubCell"/>
</dbReference>
<keyword evidence="5" id="KW-0970">Cilium biogenesis/degradation</keyword>
<feature type="transmembrane region" description="Helical" evidence="12">
    <location>
        <begin position="255"/>
        <end position="275"/>
    </location>
</feature>
<keyword evidence="8 12" id="KW-0472">Membrane</keyword>